<evidence type="ECO:0000313" key="1">
    <source>
        <dbReference type="EMBL" id="KKM21442.1"/>
    </source>
</evidence>
<protein>
    <submittedName>
        <fullName evidence="1">Uncharacterized protein</fullName>
    </submittedName>
</protein>
<dbReference type="AlphaFoldDB" id="A0A0F9I1L5"/>
<sequence length="78" mass="9163">MTNWKHTVQIKDLLSDEDASPAHAAELGRIVAQRLRKSPLMNRGMLALRFERVQDQDDFNKLMDHLYDDADRERVWIA</sequence>
<reference evidence="1" key="1">
    <citation type="journal article" date="2015" name="Nature">
        <title>Complex archaea that bridge the gap between prokaryotes and eukaryotes.</title>
        <authorList>
            <person name="Spang A."/>
            <person name="Saw J.H."/>
            <person name="Jorgensen S.L."/>
            <person name="Zaremba-Niedzwiedzka K."/>
            <person name="Martijn J."/>
            <person name="Lind A.E."/>
            <person name="van Eijk R."/>
            <person name="Schleper C."/>
            <person name="Guy L."/>
            <person name="Ettema T.J."/>
        </authorList>
    </citation>
    <scope>NUCLEOTIDE SEQUENCE</scope>
</reference>
<comment type="caution">
    <text evidence="1">The sequence shown here is derived from an EMBL/GenBank/DDBJ whole genome shotgun (WGS) entry which is preliminary data.</text>
</comment>
<proteinExistence type="predicted"/>
<gene>
    <name evidence="1" type="ORF">LCGC14_1635420</name>
</gene>
<organism evidence="1">
    <name type="scientific">marine sediment metagenome</name>
    <dbReference type="NCBI Taxonomy" id="412755"/>
    <lineage>
        <taxon>unclassified sequences</taxon>
        <taxon>metagenomes</taxon>
        <taxon>ecological metagenomes</taxon>
    </lineage>
</organism>
<accession>A0A0F9I1L5</accession>
<name>A0A0F9I1L5_9ZZZZ</name>
<dbReference type="EMBL" id="LAZR01013549">
    <property type="protein sequence ID" value="KKM21442.1"/>
    <property type="molecule type" value="Genomic_DNA"/>
</dbReference>